<dbReference type="RefSeq" id="WP_138244002.1">
    <property type="nucleotide sequence ID" value="NZ_CP040330.1"/>
</dbReference>
<evidence type="ECO:0000313" key="3">
    <source>
        <dbReference type="EMBL" id="QCS41494.1"/>
    </source>
</evidence>
<organism evidence="3 4">
    <name type="scientific">Natrinema versiforme</name>
    <dbReference type="NCBI Taxonomy" id="88724"/>
    <lineage>
        <taxon>Archaea</taxon>
        <taxon>Methanobacteriati</taxon>
        <taxon>Methanobacteriota</taxon>
        <taxon>Stenosarchaea group</taxon>
        <taxon>Halobacteria</taxon>
        <taxon>Halobacteriales</taxon>
        <taxon>Natrialbaceae</taxon>
        <taxon>Natrinema</taxon>
    </lineage>
</organism>
<dbReference type="GeneID" id="40264339"/>
<keyword evidence="2" id="KW-0472">Membrane</keyword>
<dbReference type="OrthoDB" id="163483at2157"/>
<proteinExistence type="predicted"/>
<gene>
    <name evidence="3" type="ORF">FEJ81_03665</name>
</gene>
<feature type="transmembrane region" description="Helical" evidence="2">
    <location>
        <begin position="135"/>
        <end position="156"/>
    </location>
</feature>
<evidence type="ECO:0000256" key="2">
    <source>
        <dbReference type="SAM" id="Phobius"/>
    </source>
</evidence>
<protein>
    <submittedName>
        <fullName evidence="3">Uncharacterized protein</fullName>
    </submittedName>
</protein>
<dbReference type="AlphaFoldDB" id="A0A4V1FYZ3"/>
<accession>A0A4V1FYZ3</accession>
<sequence length="301" mass="31038">MTDGEVEAATSTADRSNSESDADPDSDDRSPMSPTGEAVSADENGQRDADDAGPSVTLPQPVARLRREPTLALPFAIAGVFLTVLDWLRRADPLPTLATGGGEWTRLSIEYAGYPTGVPETARSLEAFVGLRPPYLVWGIGLEILAFAAVAVAGIATVARASADIERWDEALSGRRLLAYFGVVVSFDAVGRVLGSFDGGLLLGAVLAVPLFAAFVRAFAAPAFVVAGAGPLTALSRSWRATRGIGLRVLALVGCLGLAAWFLGSLPSVGTVLSTTVVGAAHAVSTVTVRAESDETAGVSD</sequence>
<dbReference type="EMBL" id="CP040330">
    <property type="protein sequence ID" value="QCS41494.1"/>
    <property type="molecule type" value="Genomic_DNA"/>
</dbReference>
<name>A0A4V1FYZ3_9EURY</name>
<reference evidence="4" key="1">
    <citation type="submission" date="2019-05" db="EMBL/GenBank/DDBJ databases">
        <title>Genome sequence and methylation pattern of the halophilic Archaeon Natrinema versiforme BOL5-4.</title>
        <authorList>
            <person name="DasSarma P."/>
            <person name="Anton B.P."/>
            <person name="DasSarma S.L."/>
            <person name="Martinez F.L."/>
            <person name="Guzman D."/>
            <person name="Roberts R.J."/>
            <person name="DasSarma S."/>
        </authorList>
    </citation>
    <scope>NUCLEOTIDE SEQUENCE [LARGE SCALE GENOMIC DNA]</scope>
    <source>
        <strain evidence="4">BOL5-4</strain>
    </source>
</reference>
<dbReference type="Proteomes" id="UP000302218">
    <property type="component" value="Chromosome"/>
</dbReference>
<feature type="transmembrane region" description="Helical" evidence="2">
    <location>
        <begin position="177"/>
        <end position="195"/>
    </location>
</feature>
<feature type="transmembrane region" description="Helical" evidence="2">
    <location>
        <begin position="201"/>
        <end position="225"/>
    </location>
</feature>
<evidence type="ECO:0000256" key="1">
    <source>
        <dbReference type="SAM" id="MobiDB-lite"/>
    </source>
</evidence>
<evidence type="ECO:0000313" key="4">
    <source>
        <dbReference type="Proteomes" id="UP000302218"/>
    </source>
</evidence>
<feature type="transmembrane region" description="Helical" evidence="2">
    <location>
        <begin position="245"/>
        <end position="264"/>
    </location>
</feature>
<keyword evidence="2" id="KW-0812">Transmembrane</keyword>
<dbReference type="KEGG" id="nvr:FEJ81_03665"/>
<feature type="transmembrane region" description="Helical" evidence="2">
    <location>
        <begin position="71"/>
        <end position="88"/>
    </location>
</feature>
<feature type="region of interest" description="Disordered" evidence="1">
    <location>
        <begin position="1"/>
        <end position="61"/>
    </location>
</feature>
<keyword evidence="2" id="KW-1133">Transmembrane helix</keyword>